<dbReference type="GO" id="GO:0035438">
    <property type="term" value="F:cyclic-di-GMP binding"/>
    <property type="evidence" value="ECO:0007669"/>
    <property type="project" value="InterPro"/>
</dbReference>
<dbReference type="RefSeq" id="WP_167367838.1">
    <property type="nucleotide sequence ID" value="NZ_FOTK01000040.1"/>
</dbReference>
<dbReference type="InterPro" id="IPR009875">
    <property type="entry name" value="PilZ_domain"/>
</dbReference>
<keyword evidence="4" id="KW-1185">Reference proteome</keyword>
<organism evidence="3 4">
    <name type="scientific">Methylobacterium pseudosasicola</name>
    <dbReference type="NCBI Taxonomy" id="582667"/>
    <lineage>
        <taxon>Bacteria</taxon>
        <taxon>Pseudomonadati</taxon>
        <taxon>Pseudomonadota</taxon>
        <taxon>Alphaproteobacteria</taxon>
        <taxon>Hyphomicrobiales</taxon>
        <taxon>Methylobacteriaceae</taxon>
        <taxon>Methylobacterium</taxon>
    </lineage>
</organism>
<dbReference type="AlphaFoldDB" id="A0A1I4S5Y7"/>
<feature type="region of interest" description="Disordered" evidence="1">
    <location>
        <begin position="1"/>
        <end position="20"/>
    </location>
</feature>
<evidence type="ECO:0000313" key="3">
    <source>
        <dbReference type="EMBL" id="SFM59704.1"/>
    </source>
</evidence>
<accession>A0A1I4S5Y7</accession>
<feature type="domain" description="PilZ" evidence="2">
    <location>
        <begin position="15"/>
        <end position="88"/>
    </location>
</feature>
<evidence type="ECO:0000256" key="1">
    <source>
        <dbReference type="SAM" id="MobiDB-lite"/>
    </source>
</evidence>
<evidence type="ECO:0000259" key="2">
    <source>
        <dbReference type="Pfam" id="PF07238"/>
    </source>
</evidence>
<name>A0A1I4S5Y7_9HYPH</name>
<sequence>MRGNKTGFPVDTAANRRDGQRREVLIPATIRCPDGESFSCILRDMSPGGAKLSVSRRHRLPQTFTLSVPGHDTTYPVRRVWQRADAAGIVLDLPKAGES</sequence>
<protein>
    <submittedName>
        <fullName evidence="3">PilZ domain-containing protein</fullName>
    </submittedName>
</protein>
<proteinExistence type="predicted"/>
<dbReference type="Gene3D" id="2.40.10.220">
    <property type="entry name" value="predicted glycosyltransferase like domains"/>
    <property type="match status" value="1"/>
</dbReference>
<dbReference type="Proteomes" id="UP000199048">
    <property type="component" value="Unassembled WGS sequence"/>
</dbReference>
<gene>
    <name evidence="3" type="ORF">SAMN05192568_104011</name>
</gene>
<reference evidence="4" key="1">
    <citation type="submission" date="2016-10" db="EMBL/GenBank/DDBJ databases">
        <authorList>
            <person name="Varghese N."/>
            <person name="Submissions S."/>
        </authorList>
    </citation>
    <scope>NUCLEOTIDE SEQUENCE [LARGE SCALE GENOMIC DNA]</scope>
    <source>
        <strain evidence="4">BL36</strain>
    </source>
</reference>
<evidence type="ECO:0000313" key="4">
    <source>
        <dbReference type="Proteomes" id="UP000199048"/>
    </source>
</evidence>
<dbReference type="Pfam" id="PF07238">
    <property type="entry name" value="PilZ"/>
    <property type="match status" value="1"/>
</dbReference>
<dbReference type="EMBL" id="FOTK01000040">
    <property type="protein sequence ID" value="SFM59704.1"/>
    <property type="molecule type" value="Genomic_DNA"/>
</dbReference>
<dbReference type="SUPFAM" id="SSF141371">
    <property type="entry name" value="PilZ domain-like"/>
    <property type="match status" value="1"/>
</dbReference>